<dbReference type="PANTHER" id="PTHR21071:SF4">
    <property type="entry name" value="UDP-N-ACETYLENOLPYRUVOYLGLUCOSAMINE REDUCTASE"/>
    <property type="match status" value="1"/>
</dbReference>
<dbReference type="InterPro" id="IPR011601">
    <property type="entry name" value="MurB_C"/>
</dbReference>
<keyword evidence="7 16" id="KW-0285">Flavoprotein</keyword>
<evidence type="ECO:0000313" key="19">
    <source>
        <dbReference type="Proteomes" id="UP000179352"/>
    </source>
</evidence>
<evidence type="ECO:0000256" key="4">
    <source>
        <dbReference type="ARBA" id="ARBA00004752"/>
    </source>
</evidence>
<reference evidence="18 19" key="1">
    <citation type="journal article" date="2016" name="Nat. Commun.">
        <title>Thousands of microbial genomes shed light on interconnected biogeochemical processes in an aquifer system.</title>
        <authorList>
            <person name="Anantharaman K."/>
            <person name="Brown C.T."/>
            <person name="Hug L.A."/>
            <person name="Sharon I."/>
            <person name="Castelle C.J."/>
            <person name="Probst A.J."/>
            <person name="Thomas B.C."/>
            <person name="Singh A."/>
            <person name="Wilkins M.J."/>
            <person name="Karaoz U."/>
            <person name="Brodie E.L."/>
            <person name="Williams K.H."/>
            <person name="Hubbard S.S."/>
            <person name="Banfield J.F."/>
        </authorList>
    </citation>
    <scope>NUCLEOTIDE SEQUENCE [LARGE SCALE GENOMIC DNA]</scope>
</reference>
<evidence type="ECO:0000256" key="13">
    <source>
        <dbReference type="ARBA" id="ARBA00023306"/>
    </source>
</evidence>
<dbReference type="EC" id="1.3.1.98" evidence="16"/>
<dbReference type="GO" id="GO:0009252">
    <property type="term" value="P:peptidoglycan biosynthetic process"/>
    <property type="evidence" value="ECO:0007669"/>
    <property type="project" value="UniProtKB-UniRule"/>
</dbReference>
<dbReference type="Gene3D" id="3.30.43.10">
    <property type="entry name" value="Uridine Diphospho-n-acetylenolpyruvylglucosamine Reductase, domain 2"/>
    <property type="match status" value="1"/>
</dbReference>
<dbReference type="HAMAP" id="MF_00037">
    <property type="entry name" value="MurB"/>
    <property type="match status" value="1"/>
</dbReference>
<dbReference type="GO" id="GO:0008762">
    <property type="term" value="F:UDP-N-acetylmuramate dehydrogenase activity"/>
    <property type="evidence" value="ECO:0007669"/>
    <property type="project" value="UniProtKB-UniRule"/>
</dbReference>
<dbReference type="NCBIfam" id="TIGR00179">
    <property type="entry name" value="murB"/>
    <property type="match status" value="1"/>
</dbReference>
<feature type="domain" description="FAD-binding PCMH-type" evidence="17">
    <location>
        <begin position="16"/>
        <end position="188"/>
    </location>
</feature>
<evidence type="ECO:0000256" key="3">
    <source>
        <dbReference type="ARBA" id="ARBA00004496"/>
    </source>
</evidence>
<dbReference type="AlphaFoldDB" id="A0A1F6WWA6"/>
<dbReference type="InterPro" id="IPR036318">
    <property type="entry name" value="FAD-bd_PCMH-like_sf"/>
</dbReference>
<gene>
    <name evidence="16" type="primary">murB</name>
    <name evidence="18" type="ORF">A3A01_02530</name>
</gene>
<evidence type="ECO:0000256" key="12">
    <source>
        <dbReference type="ARBA" id="ARBA00023002"/>
    </source>
</evidence>
<dbReference type="EMBL" id="MFUU01000009">
    <property type="protein sequence ID" value="OGI86159.1"/>
    <property type="molecule type" value="Genomic_DNA"/>
</dbReference>
<keyword evidence="9 16" id="KW-0521">NADP</keyword>
<evidence type="ECO:0000259" key="17">
    <source>
        <dbReference type="PROSITE" id="PS51387"/>
    </source>
</evidence>
<dbReference type="GO" id="GO:0071949">
    <property type="term" value="F:FAD binding"/>
    <property type="evidence" value="ECO:0007669"/>
    <property type="project" value="InterPro"/>
</dbReference>
<dbReference type="GO" id="GO:0051301">
    <property type="term" value="P:cell division"/>
    <property type="evidence" value="ECO:0007669"/>
    <property type="project" value="UniProtKB-KW"/>
</dbReference>
<dbReference type="GO" id="GO:0005829">
    <property type="term" value="C:cytosol"/>
    <property type="evidence" value="ECO:0007669"/>
    <property type="project" value="TreeGrafter"/>
</dbReference>
<feature type="active site" evidence="16">
    <location>
        <position position="333"/>
    </location>
</feature>
<keyword evidence="13 16" id="KW-0131">Cell cycle</keyword>
<evidence type="ECO:0000256" key="14">
    <source>
        <dbReference type="ARBA" id="ARBA00023316"/>
    </source>
</evidence>
<dbReference type="InterPro" id="IPR016169">
    <property type="entry name" value="FAD-bd_PCMH_sub2"/>
</dbReference>
<dbReference type="Pfam" id="PF01565">
    <property type="entry name" value="FAD_binding_4"/>
    <property type="match status" value="1"/>
</dbReference>
<dbReference type="InterPro" id="IPR036635">
    <property type="entry name" value="MurB_C_sf"/>
</dbReference>
<comment type="cofactor">
    <cofactor evidence="1 16">
        <name>FAD</name>
        <dbReference type="ChEBI" id="CHEBI:57692"/>
    </cofactor>
</comment>
<keyword evidence="5 16" id="KW-0963">Cytoplasm</keyword>
<evidence type="ECO:0000256" key="15">
    <source>
        <dbReference type="ARBA" id="ARBA00048914"/>
    </source>
</evidence>
<evidence type="ECO:0000256" key="7">
    <source>
        <dbReference type="ARBA" id="ARBA00022630"/>
    </source>
</evidence>
<keyword evidence="14 16" id="KW-0961">Cell wall biogenesis/degradation</keyword>
<evidence type="ECO:0000256" key="2">
    <source>
        <dbReference type="ARBA" id="ARBA00003921"/>
    </source>
</evidence>
<dbReference type="Proteomes" id="UP000179352">
    <property type="component" value="Unassembled WGS sequence"/>
</dbReference>
<keyword evidence="11 16" id="KW-0573">Peptidoglycan synthesis</keyword>
<sequence length="337" mass="38204">MEILKNYGLAKLNTFGISARAKFFTEIHDENNLKELFILPEFKNNDKLFLGGGSNVLFTKDFNGIIVLNKLKGIKILEETPKYTLLRAMGGEIWHDLVSFAVSREYWGIENLSLIPGTVGAAPMQNIGAYGVELKETLENVEAYEIETGVKRIFKKEECDFGYRDSIFKNKLKGRYFISAITLKLNKTEKKNISYKVLREYLEKNKIEVRTSKDISDAIVQIRRSKLPDPAVIGNAGSFFKNVFLKSEKLKQLLEKYPKMPYFEEDGLIKIPAGWLIEQCGWKGKRVGNVGVHDKQALVLVNHGGATGEEMRNLAEQIINAVFTKFSLTLVPEVNLI</sequence>
<comment type="function">
    <text evidence="2 16">Cell wall formation.</text>
</comment>
<dbReference type="GO" id="GO:0008360">
    <property type="term" value="P:regulation of cell shape"/>
    <property type="evidence" value="ECO:0007669"/>
    <property type="project" value="UniProtKB-KW"/>
</dbReference>
<evidence type="ECO:0000256" key="10">
    <source>
        <dbReference type="ARBA" id="ARBA00022960"/>
    </source>
</evidence>
<dbReference type="PANTHER" id="PTHR21071">
    <property type="entry name" value="UDP-N-ACETYLENOLPYRUVOYLGLUCOSAMINE REDUCTASE"/>
    <property type="match status" value="1"/>
</dbReference>
<accession>A0A1F6WWA6</accession>
<dbReference type="InterPro" id="IPR006094">
    <property type="entry name" value="Oxid_FAD_bind_N"/>
</dbReference>
<proteinExistence type="inferred from homology"/>
<feature type="active site" description="Proton donor" evidence="16">
    <location>
        <position position="238"/>
    </location>
</feature>
<keyword evidence="8 16" id="KW-0274">FAD</keyword>
<keyword evidence="6 16" id="KW-0132">Cell division</keyword>
<dbReference type="PROSITE" id="PS51387">
    <property type="entry name" value="FAD_PCMH"/>
    <property type="match status" value="1"/>
</dbReference>
<keyword evidence="12 16" id="KW-0560">Oxidoreductase</keyword>
<evidence type="ECO:0000256" key="6">
    <source>
        <dbReference type="ARBA" id="ARBA00022618"/>
    </source>
</evidence>
<dbReference type="Pfam" id="PF02873">
    <property type="entry name" value="MurB_C"/>
    <property type="match status" value="1"/>
</dbReference>
<dbReference type="STRING" id="1801770.A3A01_02530"/>
<dbReference type="NCBIfam" id="NF000755">
    <property type="entry name" value="PRK00046.1"/>
    <property type="match status" value="1"/>
</dbReference>
<evidence type="ECO:0000256" key="16">
    <source>
        <dbReference type="HAMAP-Rule" id="MF_00037"/>
    </source>
</evidence>
<dbReference type="InterPro" id="IPR016167">
    <property type="entry name" value="FAD-bd_PCMH_sub1"/>
</dbReference>
<name>A0A1F6WWA6_9BACT</name>
<dbReference type="InterPro" id="IPR016166">
    <property type="entry name" value="FAD-bd_PCMH"/>
</dbReference>
<evidence type="ECO:0000256" key="1">
    <source>
        <dbReference type="ARBA" id="ARBA00001974"/>
    </source>
</evidence>
<protein>
    <recommendedName>
        <fullName evidence="16">UDP-N-acetylenolpyruvoylglucosamine reductase</fullName>
        <ecNumber evidence="16">1.3.1.98</ecNumber>
    </recommendedName>
    <alternativeName>
        <fullName evidence="16">UDP-N-acetylmuramate dehydrogenase</fullName>
    </alternativeName>
</protein>
<dbReference type="Gene3D" id="3.90.78.10">
    <property type="entry name" value="UDP-N-acetylenolpyruvoylglucosamine reductase, C-terminal domain"/>
    <property type="match status" value="1"/>
</dbReference>
<dbReference type="GO" id="GO:0071555">
    <property type="term" value="P:cell wall organization"/>
    <property type="evidence" value="ECO:0007669"/>
    <property type="project" value="UniProtKB-KW"/>
</dbReference>
<evidence type="ECO:0000256" key="5">
    <source>
        <dbReference type="ARBA" id="ARBA00022490"/>
    </source>
</evidence>
<dbReference type="SUPFAM" id="SSF56194">
    <property type="entry name" value="Uridine diphospho-N-Acetylenolpyruvylglucosamine reductase, MurB, C-terminal domain"/>
    <property type="match status" value="1"/>
</dbReference>
<comment type="pathway">
    <text evidence="4 16">Cell wall biogenesis; peptidoglycan biosynthesis.</text>
</comment>
<keyword evidence="10 16" id="KW-0133">Cell shape</keyword>
<feature type="active site" evidence="16">
    <location>
        <position position="164"/>
    </location>
</feature>
<comment type="catalytic activity">
    <reaction evidence="15 16">
        <text>UDP-N-acetyl-alpha-D-muramate + NADP(+) = UDP-N-acetyl-3-O-(1-carboxyvinyl)-alpha-D-glucosamine + NADPH + H(+)</text>
        <dbReference type="Rhea" id="RHEA:12248"/>
        <dbReference type="ChEBI" id="CHEBI:15378"/>
        <dbReference type="ChEBI" id="CHEBI:57783"/>
        <dbReference type="ChEBI" id="CHEBI:58349"/>
        <dbReference type="ChEBI" id="CHEBI:68483"/>
        <dbReference type="ChEBI" id="CHEBI:70757"/>
        <dbReference type="EC" id="1.3.1.98"/>
    </reaction>
</comment>
<evidence type="ECO:0000313" key="18">
    <source>
        <dbReference type="EMBL" id="OGI86159.1"/>
    </source>
</evidence>
<organism evidence="18 19">
    <name type="scientific">Candidatus Nomurabacteria bacterium RIFCSPLOWO2_01_FULL_39_17</name>
    <dbReference type="NCBI Taxonomy" id="1801770"/>
    <lineage>
        <taxon>Bacteria</taxon>
        <taxon>Candidatus Nomuraibacteriota</taxon>
    </lineage>
</organism>
<dbReference type="InterPro" id="IPR003170">
    <property type="entry name" value="MurB"/>
</dbReference>
<evidence type="ECO:0000256" key="8">
    <source>
        <dbReference type="ARBA" id="ARBA00022827"/>
    </source>
</evidence>
<dbReference type="SUPFAM" id="SSF56176">
    <property type="entry name" value="FAD-binding/transporter-associated domain-like"/>
    <property type="match status" value="1"/>
</dbReference>
<comment type="caution">
    <text evidence="18">The sequence shown here is derived from an EMBL/GenBank/DDBJ whole genome shotgun (WGS) entry which is preliminary data.</text>
</comment>
<dbReference type="UniPathway" id="UPA00219"/>
<dbReference type="Gene3D" id="3.30.465.10">
    <property type="match status" value="1"/>
</dbReference>
<evidence type="ECO:0000256" key="11">
    <source>
        <dbReference type="ARBA" id="ARBA00022984"/>
    </source>
</evidence>
<comment type="subcellular location">
    <subcellularLocation>
        <location evidence="3 16">Cytoplasm</location>
    </subcellularLocation>
</comment>
<evidence type="ECO:0000256" key="9">
    <source>
        <dbReference type="ARBA" id="ARBA00022857"/>
    </source>
</evidence>
<comment type="similarity">
    <text evidence="16">Belongs to the MurB family.</text>
</comment>